<dbReference type="Pfam" id="PF00169">
    <property type="entry name" value="PH"/>
    <property type="match status" value="1"/>
</dbReference>
<evidence type="ECO:0000256" key="4">
    <source>
        <dbReference type="PROSITE-ProRule" id="PRU00288"/>
    </source>
</evidence>
<dbReference type="SUPFAM" id="SSF50729">
    <property type="entry name" value="PH domain-like"/>
    <property type="match status" value="1"/>
</dbReference>
<comment type="function">
    <text evidence="5">GTPase-activating protein for the ADP ribosylation factor family.</text>
</comment>
<dbReference type="PANTHER" id="PTHR23180:SF160">
    <property type="entry name" value="ADP-RIBOSYLATION FACTOR GTPASE-ACTIVATING PROTEIN EFFECTOR PROTEIN 1"/>
    <property type="match status" value="1"/>
</dbReference>
<evidence type="ECO:0000259" key="9">
    <source>
        <dbReference type="PROSITE" id="PS50115"/>
    </source>
</evidence>
<dbReference type="PANTHER" id="PTHR23180">
    <property type="entry name" value="CENTAURIN/ARF"/>
    <property type="match status" value="1"/>
</dbReference>
<protein>
    <recommendedName>
        <fullName evidence="5">ADP-ribosylation factor GTPase-activating protein</fullName>
    </recommendedName>
</protein>
<feature type="compositionally biased region" description="Basic and acidic residues" evidence="7">
    <location>
        <begin position="1136"/>
        <end position="1147"/>
    </location>
</feature>
<keyword evidence="11" id="KW-1185">Reference proteome</keyword>
<dbReference type="GO" id="GO:0005768">
    <property type="term" value="C:endosome"/>
    <property type="evidence" value="ECO:0007669"/>
    <property type="project" value="TreeGrafter"/>
</dbReference>
<keyword evidence="6" id="KW-0175">Coiled coil</keyword>
<accession>A0A7C8IHN2</accession>
<dbReference type="EMBL" id="JAADJZ010000003">
    <property type="protein sequence ID" value="KAF2876812.1"/>
    <property type="molecule type" value="Genomic_DNA"/>
</dbReference>
<dbReference type="SMART" id="SM00233">
    <property type="entry name" value="PH"/>
    <property type="match status" value="1"/>
</dbReference>
<feature type="region of interest" description="Disordered" evidence="7">
    <location>
        <begin position="534"/>
        <end position="592"/>
    </location>
</feature>
<evidence type="ECO:0000256" key="2">
    <source>
        <dbReference type="ARBA" id="ARBA00022771"/>
    </source>
</evidence>
<feature type="compositionally biased region" description="Basic and acidic residues" evidence="7">
    <location>
        <begin position="1076"/>
        <end position="1085"/>
    </location>
</feature>
<dbReference type="InterPro" id="IPR001849">
    <property type="entry name" value="PH_domain"/>
</dbReference>
<keyword evidence="3 5" id="KW-0862">Zinc</keyword>
<dbReference type="Gene3D" id="2.30.29.30">
    <property type="entry name" value="Pleckstrin-homology domain (PH domain)/Phosphotyrosine-binding domain (PTB)"/>
    <property type="match status" value="1"/>
</dbReference>
<dbReference type="SUPFAM" id="SSF57863">
    <property type="entry name" value="ArfGap/RecO-like zinc finger"/>
    <property type="match status" value="1"/>
</dbReference>
<dbReference type="InterPro" id="IPR037278">
    <property type="entry name" value="ARFGAP/RecO"/>
</dbReference>
<evidence type="ECO:0000259" key="8">
    <source>
        <dbReference type="PROSITE" id="PS50003"/>
    </source>
</evidence>
<keyword evidence="1 5" id="KW-0479">Metal-binding</keyword>
<organism evidence="10 11">
    <name type="scientific">Massariosphaeria phaeospora</name>
    <dbReference type="NCBI Taxonomy" id="100035"/>
    <lineage>
        <taxon>Eukaryota</taxon>
        <taxon>Fungi</taxon>
        <taxon>Dikarya</taxon>
        <taxon>Ascomycota</taxon>
        <taxon>Pezizomycotina</taxon>
        <taxon>Dothideomycetes</taxon>
        <taxon>Pleosporomycetidae</taxon>
        <taxon>Pleosporales</taxon>
        <taxon>Pleosporales incertae sedis</taxon>
        <taxon>Massariosphaeria</taxon>
    </lineage>
</organism>
<keyword evidence="5" id="KW-0677">Repeat</keyword>
<dbReference type="CDD" id="cd08204">
    <property type="entry name" value="ArfGap"/>
    <property type="match status" value="1"/>
</dbReference>
<evidence type="ECO:0000313" key="11">
    <source>
        <dbReference type="Proteomes" id="UP000481861"/>
    </source>
</evidence>
<dbReference type="SMART" id="SM00105">
    <property type="entry name" value="ArfGap"/>
    <property type="match status" value="1"/>
</dbReference>
<dbReference type="GO" id="GO:0005096">
    <property type="term" value="F:GTPase activator activity"/>
    <property type="evidence" value="ECO:0007669"/>
    <property type="project" value="UniProtKB-KW"/>
</dbReference>
<keyword evidence="2 4" id="KW-0863">Zinc-finger</keyword>
<feature type="domain" description="Arf-GAP" evidence="9">
    <location>
        <begin position="835"/>
        <end position="959"/>
    </location>
</feature>
<dbReference type="Gene3D" id="1.10.220.150">
    <property type="entry name" value="Arf GTPase activating protein"/>
    <property type="match status" value="1"/>
</dbReference>
<feature type="compositionally biased region" description="Basic and acidic residues" evidence="7">
    <location>
        <begin position="1114"/>
        <end position="1123"/>
    </location>
</feature>
<evidence type="ECO:0000256" key="5">
    <source>
        <dbReference type="RuleBase" id="RU369028"/>
    </source>
</evidence>
<feature type="region of interest" description="Disordered" evidence="7">
    <location>
        <begin position="1015"/>
        <end position="1039"/>
    </location>
</feature>
<evidence type="ECO:0000313" key="10">
    <source>
        <dbReference type="EMBL" id="KAF2876812.1"/>
    </source>
</evidence>
<evidence type="ECO:0000256" key="3">
    <source>
        <dbReference type="ARBA" id="ARBA00022833"/>
    </source>
</evidence>
<dbReference type="CDD" id="cd07608">
    <property type="entry name" value="BAR_ArfGAP_fungi"/>
    <property type="match status" value="1"/>
</dbReference>
<comment type="caution">
    <text evidence="10">The sequence shown here is derived from an EMBL/GenBank/DDBJ whole genome shotgun (WGS) entry which is preliminary data.</text>
</comment>
<reference evidence="10 11" key="1">
    <citation type="submission" date="2020-01" db="EMBL/GenBank/DDBJ databases">
        <authorList>
            <consortium name="DOE Joint Genome Institute"/>
            <person name="Haridas S."/>
            <person name="Albert R."/>
            <person name="Binder M."/>
            <person name="Bloem J."/>
            <person name="Labutti K."/>
            <person name="Salamov A."/>
            <person name="Andreopoulos B."/>
            <person name="Baker S.E."/>
            <person name="Barry K."/>
            <person name="Bills G."/>
            <person name="Bluhm B.H."/>
            <person name="Cannon C."/>
            <person name="Castanera R."/>
            <person name="Culley D.E."/>
            <person name="Daum C."/>
            <person name="Ezra D."/>
            <person name="Gonzalez J.B."/>
            <person name="Henrissat B."/>
            <person name="Kuo A."/>
            <person name="Liang C."/>
            <person name="Lipzen A."/>
            <person name="Lutzoni F."/>
            <person name="Magnuson J."/>
            <person name="Mondo S."/>
            <person name="Nolan M."/>
            <person name="Ohm R."/>
            <person name="Pangilinan J."/>
            <person name="Park H.-J.H."/>
            <person name="Ramirez L."/>
            <person name="Alfaro M."/>
            <person name="Sun H."/>
            <person name="Tritt A."/>
            <person name="Yoshinaga Y."/>
            <person name="Zwiers L.-H.L."/>
            <person name="Turgeon B.G."/>
            <person name="Goodwin S.B."/>
            <person name="Spatafora J.W."/>
            <person name="Crous P.W."/>
            <person name="Grigoriev I.V."/>
        </authorList>
    </citation>
    <scope>NUCLEOTIDE SEQUENCE [LARGE SCALE GENOMIC DNA]</scope>
    <source>
        <strain evidence="10 11">CBS 611.86</strain>
    </source>
</reference>
<dbReference type="GO" id="GO:0005802">
    <property type="term" value="C:trans-Golgi network"/>
    <property type="evidence" value="ECO:0007669"/>
    <property type="project" value="TreeGrafter"/>
</dbReference>
<feature type="region of interest" description="Disordered" evidence="7">
    <location>
        <begin position="814"/>
        <end position="833"/>
    </location>
</feature>
<comment type="subcellular location">
    <subcellularLocation>
        <location evidence="5">Cytoplasm</location>
    </subcellularLocation>
</comment>
<feature type="compositionally biased region" description="Low complexity" evidence="7">
    <location>
        <begin position="1015"/>
        <end position="1031"/>
    </location>
</feature>
<dbReference type="PROSITE" id="PS50003">
    <property type="entry name" value="PH_DOMAIN"/>
    <property type="match status" value="1"/>
</dbReference>
<dbReference type="Pfam" id="PF01412">
    <property type="entry name" value="ArfGap"/>
    <property type="match status" value="1"/>
</dbReference>
<dbReference type="Pfam" id="PF16746">
    <property type="entry name" value="BAR_3"/>
    <property type="match status" value="1"/>
</dbReference>
<sequence>MGAVNSRPGEGEALYLRDQTRFSVAALSITNNRNRTLLNICPNAFPSTRYSAKRERGDDSIIEYIQDPESATSGGPPSFLLRLNSDEEITFNFTFIIRQDQAPQSIYNANNGTSITPNGLADTIINGLTFVFAPSTKELDNLVTREFHANPNLHKNPQVELVGDYSTGGHSSVQFNWSWKWTPPKPTEDRGGGWRTSCSFVEYDQRAHKLDTLASFAFWVQNTTRLVNSPKFPSPRLELGVPPRLRVPSTQSIESRVSDSDNEYKEAVDNIPPRSPTFDSTPENVLGLLPSQINSAVKVDLSCRPGDDLSQTDDGPLFRATMKSLEQKTGNMRARWKKVLKRAESALEAQAACNNAMADLMDALREASSSNANAVQPAMEHYFDKIAKEILAYERSNTTNIQKLIIDPIYKLYNIDIKQAETKRKDFEEESKEYYQYVSKYLGQRQDSLKEKKRAETDSKYQFKRRNFELRRFDYSSFMQDLHGGRKDQEVLSHLTRYADAQAKNYLDTAKKIDTMIPQLDALSFGVKEADKEFQLQRTEREEKRRALESGKKPFDEPPPSQLSTTPSTGSVPRGATPSDADLPGRKPSIAPVFQSTISPPLAAVSLSSLPSVLSPQSPDASQAPLLMGSPQPNKFKGIRDLEEKDYSVHSNLEPGAAAHRKEGLLWALSRPGSHVDPKGLNKQAWHKFWIVLDQGKLSEYTNWKQKLDLHMDPIDLRMASVREARNAERRFCFEVITPQFTRVYQATSEEDMKTWIAAVNNALQSAVESVGKNDRISTESLPGSTRRDIASVLTGKSPSLSSHRNTYVSKTPTRHATVGDRPGYRREESAGDDGKLLQQVRDADAGNKICADCGSESKVDWVSINLGIVICIECSGIHRSLGTHISKVRSLTLDTTSFTLDIVEILLKIGNRVSNMIWEARLDRAMKPLPTSTREQRLRFITSKYADRAYVAPISPTLSHYSTPEETLLASIKKNDIQNVLYALSLRADPNSKDRSRGTHSVFLALVAADPASPSASASPASSPLPGARPTTPHPSRKSFPVAELLLQNGAELPTLPAPIPLSSSARLYLDHKADQRAGRRHEPIVGSQPNSSGDTLTALPYITAGNGSSPSERAREREARLQKRVSAGGRLVKNHSDTTDSRRGL</sequence>
<keyword evidence="5" id="KW-0963">Cytoplasm</keyword>
<dbReference type="InterPro" id="IPR011993">
    <property type="entry name" value="PH-like_dom_sf"/>
</dbReference>
<dbReference type="OrthoDB" id="10266696at2759"/>
<dbReference type="InterPro" id="IPR004148">
    <property type="entry name" value="BAR_dom"/>
</dbReference>
<dbReference type="InterPro" id="IPR038508">
    <property type="entry name" value="ArfGAP_dom_sf"/>
</dbReference>
<dbReference type="FunFam" id="1.10.220.150:FF:000017">
    <property type="entry name" value="ARF GTPase activator (Csx2), putative"/>
    <property type="match status" value="1"/>
</dbReference>
<dbReference type="InterPro" id="IPR001164">
    <property type="entry name" value="ArfGAP_dom"/>
</dbReference>
<proteinExistence type="predicted"/>
<keyword evidence="5" id="KW-0343">GTPase activation</keyword>
<dbReference type="SUPFAM" id="SSF103657">
    <property type="entry name" value="BAR/IMD domain-like"/>
    <property type="match status" value="1"/>
</dbReference>
<gene>
    <name evidence="10" type="ORF">BDV95DRAFT_536762</name>
</gene>
<dbReference type="GO" id="GO:0008270">
    <property type="term" value="F:zinc ion binding"/>
    <property type="evidence" value="ECO:0007669"/>
    <property type="project" value="UniProtKB-KW"/>
</dbReference>
<evidence type="ECO:0000256" key="7">
    <source>
        <dbReference type="SAM" id="MobiDB-lite"/>
    </source>
</evidence>
<dbReference type="FunFam" id="1.20.1270.60:FF:000051">
    <property type="entry name" value="ARF GTPase activator (Csx2)"/>
    <property type="match status" value="1"/>
</dbReference>
<dbReference type="AlphaFoldDB" id="A0A7C8IHN2"/>
<feature type="domain" description="PH" evidence="8">
    <location>
        <begin position="659"/>
        <end position="765"/>
    </location>
</feature>
<dbReference type="InterPro" id="IPR027267">
    <property type="entry name" value="AH/BAR_dom_sf"/>
</dbReference>
<dbReference type="Proteomes" id="UP000481861">
    <property type="component" value="Unassembled WGS sequence"/>
</dbReference>
<keyword evidence="5" id="KW-0040">ANK repeat</keyword>
<feature type="coiled-coil region" evidence="6">
    <location>
        <begin position="410"/>
        <end position="437"/>
    </location>
</feature>
<dbReference type="Gene3D" id="1.20.1270.60">
    <property type="entry name" value="Arfaptin homology (AH) domain/BAR domain"/>
    <property type="match status" value="1"/>
</dbReference>
<evidence type="ECO:0000256" key="6">
    <source>
        <dbReference type="SAM" id="Coils"/>
    </source>
</evidence>
<dbReference type="InterPro" id="IPR045258">
    <property type="entry name" value="ACAP1/2/3-like"/>
</dbReference>
<dbReference type="PROSITE" id="PS50115">
    <property type="entry name" value="ARFGAP"/>
    <property type="match status" value="1"/>
</dbReference>
<dbReference type="GO" id="GO:0006891">
    <property type="term" value="P:intra-Golgi vesicle-mediated transport"/>
    <property type="evidence" value="ECO:0007669"/>
    <property type="project" value="TreeGrafter"/>
</dbReference>
<feature type="region of interest" description="Disordered" evidence="7">
    <location>
        <begin position="1076"/>
        <end position="1147"/>
    </location>
</feature>
<evidence type="ECO:0000256" key="1">
    <source>
        <dbReference type="ARBA" id="ARBA00022723"/>
    </source>
</evidence>
<dbReference type="FunFam" id="2.30.29.30:FF:000252">
    <property type="entry name" value="ARF GTPase activator (Csx2)"/>
    <property type="match status" value="1"/>
</dbReference>
<name>A0A7C8IHN2_9PLEO</name>
<feature type="compositionally biased region" description="Basic and acidic residues" evidence="7">
    <location>
        <begin position="823"/>
        <end position="833"/>
    </location>
</feature>
<feature type="compositionally biased region" description="Basic and acidic residues" evidence="7">
    <location>
        <begin position="534"/>
        <end position="556"/>
    </location>
</feature>
<feature type="compositionally biased region" description="Low complexity" evidence="7">
    <location>
        <begin position="562"/>
        <end position="571"/>
    </location>
</feature>